<feature type="compositionally biased region" description="Basic and acidic residues" evidence="2">
    <location>
        <begin position="22"/>
        <end position="48"/>
    </location>
</feature>
<dbReference type="EMBL" id="NBIV01000020">
    <property type="protein sequence ID" value="PXF47781.1"/>
    <property type="molecule type" value="Genomic_DNA"/>
</dbReference>
<evidence type="ECO:0000313" key="4">
    <source>
        <dbReference type="Proteomes" id="UP000247409"/>
    </source>
</evidence>
<dbReference type="AlphaFoldDB" id="A0A2V3J058"/>
<dbReference type="InterPro" id="IPR025602">
    <property type="entry name" value="BCP1_family"/>
</dbReference>
<dbReference type="Pfam" id="PF13862">
    <property type="entry name" value="BCCIP"/>
    <property type="match status" value="1"/>
</dbReference>
<protein>
    <submittedName>
        <fullName evidence="3">Protein BCCIP-like</fullName>
    </submittedName>
</protein>
<feature type="compositionally biased region" description="Basic and acidic residues" evidence="2">
    <location>
        <begin position="358"/>
        <end position="374"/>
    </location>
</feature>
<dbReference type="OrthoDB" id="27543at2759"/>
<dbReference type="PANTHER" id="PTHR13261">
    <property type="entry name" value="BRCA2 AND CDKN1A INTERACTING PROTEIN"/>
    <property type="match status" value="1"/>
</dbReference>
<evidence type="ECO:0000256" key="1">
    <source>
        <dbReference type="ARBA" id="ARBA00006781"/>
    </source>
</evidence>
<gene>
    <name evidence="3" type="ORF">BWQ96_02463</name>
</gene>
<organism evidence="3 4">
    <name type="scientific">Gracilariopsis chorda</name>
    <dbReference type="NCBI Taxonomy" id="448386"/>
    <lineage>
        <taxon>Eukaryota</taxon>
        <taxon>Rhodophyta</taxon>
        <taxon>Florideophyceae</taxon>
        <taxon>Rhodymeniophycidae</taxon>
        <taxon>Gracilariales</taxon>
        <taxon>Gracilariaceae</taxon>
        <taxon>Gracilariopsis</taxon>
    </lineage>
</organism>
<dbReference type="Proteomes" id="UP000247409">
    <property type="component" value="Unassembled WGS sequence"/>
</dbReference>
<proteinExistence type="inferred from homology"/>
<feature type="region of interest" description="Disordered" evidence="2">
    <location>
        <begin position="351"/>
        <end position="374"/>
    </location>
</feature>
<dbReference type="STRING" id="448386.A0A2V3J058"/>
<comment type="similarity">
    <text evidence="1">Belongs to the BCP1 family.</text>
</comment>
<feature type="compositionally biased region" description="Basic residues" evidence="2">
    <location>
        <begin position="1"/>
        <end position="10"/>
    </location>
</feature>
<dbReference type="GO" id="GO:0005634">
    <property type="term" value="C:nucleus"/>
    <property type="evidence" value="ECO:0007669"/>
    <property type="project" value="TreeGrafter"/>
</dbReference>
<dbReference type="PANTHER" id="PTHR13261:SF0">
    <property type="entry name" value="BRCA2 AND CDKN1A-INTERACTING PROTEIN"/>
    <property type="match status" value="1"/>
</dbReference>
<accession>A0A2V3J058</accession>
<evidence type="ECO:0000313" key="3">
    <source>
        <dbReference type="EMBL" id="PXF47781.1"/>
    </source>
</evidence>
<comment type="caution">
    <text evidence="3">The sequence shown here is derived from an EMBL/GenBank/DDBJ whole genome shotgun (WGS) entry which is preliminary data.</text>
</comment>
<sequence length="374" mass="42237">MGKRKRRTSKSKQAEANGTGKQKSEKASYDMDEECIHYHSSSDEKQQEGTKGGSEAGSDSELDESGDELMLTHNKSDESDVEVNVEFFDPREDDVGTICMFLGRYVKECTAKSGKKESGVTSARALSEAICKQTRVGTSIRLTDEEAAIGFVSCLNMRNHSALLVDLKRKLVEVAENQKEETFVKLVNKCMEGTGRFDSERMGLVLCERVVNLPPMVVPKILEALFCEIEWATEDESTKEQRDEFKFGWYMYITEVFLYSEQGGDEAEGKGKEGQRTKRQRIGEKDGEGELRMAFGRVEDWVWAEHAKCSIAWDIGTEEKEVRRKRMAMIVAAKKVSKIRQAVERAVQSEEAVEEVGETEREKVTRQVDDSTIV</sequence>
<reference evidence="3 4" key="1">
    <citation type="journal article" date="2018" name="Mol. Biol. Evol.">
        <title>Analysis of the draft genome of the red seaweed Gracilariopsis chorda provides insights into genome size evolution in Rhodophyta.</title>
        <authorList>
            <person name="Lee J."/>
            <person name="Yang E.C."/>
            <person name="Graf L."/>
            <person name="Yang J.H."/>
            <person name="Qiu H."/>
            <person name="Zel Zion U."/>
            <person name="Chan C.X."/>
            <person name="Stephens T.G."/>
            <person name="Weber A.P.M."/>
            <person name="Boo G.H."/>
            <person name="Boo S.M."/>
            <person name="Kim K.M."/>
            <person name="Shin Y."/>
            <person name="Jung M."/>
            <person name="Lee S.J."/>
            <person name="Yim H.S."/>
            <person name="Lee J.H."/>
            <person name="Bhattacharya D."/>
            <person name="Yoon H.S."/>
        </authorList>
    </citation>
    <scope>NUCLEOTIDE SEQUENCE [LARGE SCALE GENOMIC DNA]</scope>
    <source>
        <strain evidence="3 4">SKKU-2015</strain>
        <tissue evidence="3">Whole body</tissue>
    </source>
</reference>
<keyword evidence="4" id="KW-1185">Reference proteome</keyword>
<evidence type="ECO:0000256" key="2">
    <source>
        <dbReference type="SAM" id="MobiDB-lite"/>
    </source>
</evidence>
<name>A0A2V3J058_9FLOR</name>
<feature type="region of interest" description="Disordered" evidence="2">
    <location>
        <begin position="1"/>
        <end position="64"/>
    </location>
</feature>